<dbReference type="eggNOG" id="KOG3344">
    <property type="taxonomic scope" value="Eukaryota"/>
</dbReference>
<feature type="domain" description="Plectin/eS10 N-terminal" evidence="7">
    <location>
        <begin position="44"/>
        <end position="135"/>
    </location>
</feature>
<protein>
    <recommendedName>
        <fullName evidence="7">Plectin/eS10 N-terminal domain-containing protein</fullName>
    </recommendedName>
</protein>
<dbReference type="AlphaFoldDB" id="A0A0D2SS95"/>
<evidence type="ECO:0000256" key="6">
    <source>
        <dbReference type="SAM" id="MobiDB-lite"/>
    </source>
</evidence>
<proteinExistence type="inferred from homology"/>
<feature type="compositionally biased region" description="Basic and acidic residues" evidence="6">
    <location>
        <begin position="148"/>
        <end position="169"/>
    </location>
</feature>
<dbReference type="InterPro" id="IPR037447">
    <property type="entry name" value="Ribosomal_eS10"/>
</dbReference>
<reference evidence="8 9" key="1">
    <citation type="journal article" date="2012" name="Nature">
        <title>Repeated polyploidization of Gossypium genomes and the evolution of spinnable cotton fibres.</title>
        <authorList>
            <person name="Paterson A.H."/>
            <person name="Wendel J.F."/>
            <person name="Gundlach H."/>
            <person name="Guo H."/>
            <person name="Jenkins J."/>
            <person name="Jin D."/>
            <person name="Llewellyn D."/>
            <person name="Showmaker K.C."/>
            <person name="Shu S."/>
            <person name="Udall J."/>
            <person name="Yoo M.J."/>
            <person name="Byers R."/>
            <person name="Chen W."/>
            <person name="Doron-Faigenboim A."/>
            <person name="Duke M.V."/>
            <person name="Gong L."/>
            <person name="Grimwood J."/>
            <person name="Grover C."/>
            <person name="Grupp K."/>
            <person name="Hu G."/>
            <person name="Lee T.H."/>
            <person name="Li J."/>
            <person name="Lin L."/>
            <person name="Liu T."/>
            <person name="Marler B.S."/>
            <person name="Page J.T."/>
            <person name="Roberts A.W."/>
            <person name="Romanel E."/>
            <person name="Sanders W.S."/>
            <person name="Szadkowski E."/>
            <person name="Tan X."/>
            <person name="Tang H."/>
            <person name="Xu C."/>
            <person name="Wang J."/>
            <person name="Wang Z."/>
            <person name="Zhang D."/>
            <person name="Zhang L."/>
            <person name="Ashrafi H."/>
            <person name="Bedon F."/>
            <person name="Bowers J.E."/>
            <person name="Brubaker C.L."/>
            <person name="Chee P.W."/>
            <person name="Das S."/>
            <person name="Gingle A.R."/>
            <person name="Haigler C.H."/>
            <person name="Harker D."/>
            <person name="Hoffmann L.V."/>
            <person name="Hovav R."/>
            <person name="Jones D.C."/>
            <person name="Lemke C."/>
            <person name="Mansoor S."/>
            <person name="ur Rahman M."/>
            <person name="Rainville L.N."/>
            <person name="Rambani A."/>
            <person name="Reddy U.K."/>
            <person name="Rong J.K."/>
            <person name="Saranga Y."/>
            <person name="Scheffler B.E."/>
            <person name="Scheffler J.A."/>
            <person name="Stelly D.M."/>
            <person name="Triplett B.A."/>
            <person name="Van Deynze A."/>
            <person name="Vaslin M.F."/>
            <person name="Waghmare V.N."/>
            <person name="Walford S.A."/>
            <person name="Wright R.J."/>
            <person name="Zaki E.A."/>
            <person name="Zhang T."/>
            <person name="Dennis E.S."/>
            <person name="Mayer K.F."/>
            <person name="Peterson D.G."/>
            <person name="Rokhsar D.S."/>
            <person name="Wang X."/>
            <person name="Schmutz J."/>
        </authorList>
    </citation>
    <scope>NUCLEOTIDE SEQUENCE [LARGE SCALE GENOMIC DNA]</scope>
</reference>
<comment type="subcellular location">
    <subcellularLocation>
        <location evidence="1">Cytoplasm</location>
    </subcellularLocation>
</comment>
<keyword evidence="9" id="KW-1185">Reference proteome</keyword>
<feature type="non-terminal residue" evidence="8">
    <location>
        <position position="1"/>
    </location>
</feature>
<evidence type="ECO:0000256" key="1">
    <source>
        <dbReference type="ARBA" id="ARBA00004496"/>
    </source>
</evidence>
<feature type="compositionally biased region" description="Gly residues" evidence="6">
    <location>
        <begin position="170"/>
        <end position="183"/>
    </location>
</feature>
<accession>A0A0D2SS95</accession>
<keyword evidence="4" id="KW-0689">Ribosomal protein</keyword>
<evidence type="ECO:0000259" key="7">
    <source>
        <dbReference type="Pfam" id="PF03501"/>
    </source>
</evidence>
<evidence type="ECO:0000313" key="8">
    <source>
        <dbReference type="EMBL" id="KJB34130.1"/>
    </source>
</evidence>
<dbReference type="PANTHER" id="PTHR12146">
    <property type="entry name" value="40S RIBOSOMAL PROTEIN S10"/>
    <property type="match status" value="1"/>
</dbReference>
<dbReference type="PANTHER" id="PTHR12146:SF0">
    <property type="entry name" value="RIBOSOMAL PROTEIN S10"/>
    <property type="match status" value="1"/>
</dbReference>
<keyword evidence="5" id="KW-0687">Ribonucleoprotein</keyword>
<dbReference type="Gramene" id="KJB34130">
    <property type="protein sequence ID" value="KJB34130"/>
    <property type="gene ID" value="B456_006G051300"/>
</dbReference>
<organism evidence="8 9">
    <name type="scientific">Gossypium raimondii</name>
    <name type="common">Peruvian cotton</name>
    <name type="synonym">Gossypium klotzschianum subsp. raimondii</name>
    <dbReference type="NCBI Taxonomy" id="29730"/>
    <lineage>
        <taxon>Eukaryota</taxon>
        <taxon>Viridiplantae</taxon>
        <taxon>Streptophyta</taxon>
        <taxon>Embryophyta</taxon>
        <taxon>Tracheophyta</taxon>
        <taxon>Spermatophyta</taxon>
        <taxon>Magnoliopsida</taxon>
        <taxon>eudicotyledons</taxon>
        <taxon>Gunneridae</taxon>
        <taxon>Pentapetalae</taxon>
        <taxon>rosids</taxon>
        <taxon>malvids</taxon>
        <taxon>Malvales</taxon>
        <taxon>Malvaceae</taxon>
        <taxon>Malvoideae</taxon>
        <taxon>Gossypium</taxon>
    </lineage>
</organism>
<dbReference type="GO" id="GO:0003735">
    <property type="term" value="F:structural constituent of ribosome"/>
    <property type="evidence" value="ECO:0007669"/>
    <property type="project" value="TreeGrafter"/>
</dbReference>
<dbReference type="FunFam" id="1.10.10.10:FF:000025">
    <property type="entry name" value="40S ribosomal protein S10"/>
    <property type="match status" value="1"/>
</dbReference>
<dbReference type="InterPro" id="IPR005326">
    <property type="entry name" value="Plectin_eS10_N"/>
</dbReference>
<dbReference type="GO" id="GO:0003723">
    <property type="term" value="F:RNA binding"/>
    <property type="evidence" value="ECO:0007669"/>
    <property type="project" value="TreeGrafter"/>
</dbReference>
<dbReference type="Pfam" id="PF03501">
    <property type="entry name" value="S10_plectin"/>
    <property type="match status" value="1"/>
</dbReference>
<dbReference type="InterPro" id="IPR036388">
    <property type="entry name" value="WH-like_DNA-bd_sf"/>
</dbReference>
<evidence type="ECO:0000256" key="2">
    <source>
        <dbReference type="ARBA" id="ARBA00007278"/>
    </source>
</evidence>
<name>A0A0D2SS95_GOSRA</name>
<dbReference type="GO" id="GO:0022627">
    <property type="term" value="C:cytosolic small ribosomal subunit"/>
    <property type="evidence" value="ECO:0007669"/>
    <property type="project" value="TreeGrafter"/>
</dbReference>
<evidence type="ECO:0000256" key="3">
    <source>
        <dbReference type="ARBA" id="ARBA00022490"/>
    </source>
</evidence>
<dbReference type="Proteomes" id="UP000032304">
    <property type="component" value="Chromosome 6"/>
</dbReference>
<sequence>YKLSTISLGFQGCFFFALFCTWNTKTNRKGLHVLLLPYLAAMIIPEKNRREICKYLFQEGVCYAKKDYNLAKHPEIDVPNLQVIKLMQSFKSKEYVRETFAWMHYYWYLTNDGIEFLRTYLNLPSEIVPATLKKSARPPGRLGGPTGDRPRGPPRFEGDRPRFGDRDGYRGGPRGGDFGGDKGGAPADFQPSFRGPGGRPAFGRGGGGYSAAPSGLGSGFA</sequence>
<comment type="similarity">
    <text evidence="2">Belongs to the eukaryotic ribosomal protein eS10 family.</text>
</comment>
<evidence type="ECO:0000256" key="4">
    <source>
        <dbReference type="ARBA" id="ARBA00022980"/>
    </source>
</evidence>
<keyword evidence="3" id="KW-0963">Cytoplasm</keyword>
<feature type="compositionally biased region" description="Gly residues" evidence="6">
    <location>
        <begin position="195"/>
        <end position="209"/>
    </location>
</feature>
<dbReference type="EMBL" id="CM001745">
    <property type="protein sequence ID" value="KJB34130.1"/>
    <property type="molecule type" value="Genomic_DNA"/>
</dbReference>
<evidence type="ECO:0000256" key="5">
    <source>
        <dbReference type="ARBA" id="ARBA00023274"/>
    </source>
</evidence>
<feature type="region of interest" description="Disordered" evidence="6">
    <location>
        <begin position="132"/>
        <end position="221"/>
    </location>
</feature>
<gene>
    <name evidence="8" type="ORF">B456_006G051300</name>
</gene>
<dbReference type="Gene3D" id="1.10.10.10">
    <property type="entry name" value="Winged helix-like DNA-binding domain superfamily/Winged helix DNA-binding domain"/>
    <property type="match status" value="1"/>
</dbReference>
<evidence type="ECO:0000313" key="9">
    <source>
        <dbReference type="Proteomes" id="UP000032304"/>
    </source>
</evidence>